<dbReference type="InterPro" id="IPR024079">
    <property type="entry name" value="MetalloPept_cat_dom_sf"/>
</dbReference>
<dbReference type="GO" id="GO:0004222">
    <property type="term" value="F:metalloendopeptidase activity"/>
    <property type="evidence" value="ECO:0007669"/>
    <property type="project" value="InterPro"/>
</dbReference>
<keyword evidence="3" id="KW-1133">Transmembrane helix</keyword>
<dbReference type="InterPro" id="IPR008753">
    <property type="entry name" value="Peptidase_M13_N"/>
</dbReference>
<dbReference type="InterPro" id="IPR042089">
    <property type="entry name" value="Peptidase_M13_dom_2"/>
</dbReference>
<reference evidence="5" key="1">
    <citation type="journal article" date="2020" name="Cell">
        <title>Large-Scale Comparative Analyses of Tick Genomes Elucidate Their Genetic Diversity and Vector Capacities.</title>
        <authorList>
            <consortium name="Tick Genome and Microbiome Consortium (TIGMIC)"/>
            <person name="Jia N."/>
            <person name="Wang J."/>
            <person name="Shi W."/>
            <person name="Du L."/>
            <person name="Sun Y."/>
            <person name="Zhan W."/>
            <person name="Jiang J.F."/>
            <person name="Wang Q."/>
            <person name="Zhang B."/>
            <person name="Ji P."/>
            <person name="Bell-Sakyi L."/>
            <person name="Cui X.M."/>
            <person name="Yuan T.T."/>
            <person name="Jiang B.G."/>
            <person name="Yang W.F."/>
            <person name="Lam T.T."/>
            <person name="Chang Q.C."/>
            <person name="Ding S.J."/>
            <person name="Wang X.J."/>
            <person name="Zhu J.G."/>
            <person name="Ruan X.D."/>
            <person name="Zhao L."/>
            <person name="Wei J.T."/>
            <person name="Ye R.Z."/>
            <person name="Que T.C."/>
            <person name="Du C.H."/>
            <person name="Zhou Y.H."/>
            <person name="Cheng J.X."/>
            <person name="Dai P.F."/>
            <person name="Guo W.B."/>
            <person name="Han X.H."/>
            <person name="Huang E.J."/>
            <person name="Li L.F."/>
            <person name="Wei W."/>
            <person name="Gao Y.C."/>
            <person name="Liu J.Z."/>
            <person name="Shao H.Z."/>
            <person name="Wang X."/>
            <person name="Wang C.C."/>
            <person name="Yang T.C."/>
            <person name="Huo Q.B."/>
            <person name="Li W."/>
            <person name="Chen H.Y."/>
            <person name="Chen S.E."/>
            <person name="Zhou L.G."/>
            <person name="Ni X.B."/>
            <person name="Tian J.H."/>
            <person name="Sheng Y."/>
            <person name="Liu T."/>
            <person name="Pan Y.S."/>
            <person name="Xia L.Y."/>
            <person name="Li J."/>
            <person name="Zhao F."/>
            <person name="Cao W.C."/>
        </authorList>
    </citation>
    <scope>NUCLEOTIDE SEQUENCE</scope>
    <source>
        <strain evidence="5">Rmic-2018</strain>
    </source>
</reference>
<name>A0A9J6F7I1_RHIMP</name>
<dbReference type="PANTHER" id="PTHR11733">
    <property type="entry name" value="ZINC METALLOPROTEASE FAMILY M13 NEPRILYSIN-RELATED"/>
    <property type="match status" value="1"/>
</dbReference>
<comment type="caution">
    <text evidence="5">The sequence shown here is derived from an EMBL/GenBank/DDBJ whole genome shotgun (WGS) entry which is preliminary data.</text>
</comment>
<dbReference type="VEuPathDB" id="VectorBase:LOC119163654"/>
<comment type="similarity">
    <text evidence="1">Belongs to the peptidase M13 family.</text>
</comment>
<evidence type="ECO:0000313" key="5">
    <source>
        <dbReference type="EMBL" id="KAH8042079.1"/>
    </source>
</evidence>
<dbReference type="SUPFAM" id="SSF55486">
    <property type="entry name" value="Metalloproteases ('zincins'), catalytic domain"/>
    <property type="match status" value="1"/>
</dbReference>
<dbReference type="GO" id="GO:0016485">
    <property type="term" value="P:protein processing"/>
    <property type="evidence" value="ECO:0007669"/>
    <property type="project" value="TreeGrafter"/>
</dbReference>
<reference evidence="5" key="2">
    <citation type="submission" date="2021-09" db="EMBL/GenBank/DDBJ databases">
        <authorList>
            <person name="Jia N."/>
            <person name="Wang J."/>
            <person name="Shi W."/>
            <person name="Du L."/>
            <person name="Sun Y."/>
            <person name="Zhan W."/>
            <person name="Jiang J."/>
            <person name="Wang Q."/>
            <person name="Zhang B."/>
            <person name="Ji P."/>
            <person name="Sakyi L.B."/>
            <person name="Cui X."/>
            <person name="Yuan T."/>
            <person name="Jiang B."/>
            <person name="Yang W."/>
            <person name="Lam T.T.-Y."/>
            <person name="Chang Q."/>
            <person name="Ding S."/>
            <person name="Wang X."/>
            <person name="Zhu J."/>
            <person name="Ruan X."/>
            <person name="Zhao L."/>
            <person name="Wei J."/>
            <person name="Que T."/>
            <person name="Du C."/>
            <person name="Cheng J."/>
            <person name="Dai P."/>
            <person name="Han X."/>
            <person name="Huang E."/>
            <person name="Gao Y."/>
            <person name="Liu J."/>
            <person name="Shao H."/>
            <person name="Ye R."/>
            <person name="Li L."/>
            <person name="Wei W."/>
            <person name="Wang X."/>
            <person name="Wang C."/>
            <person name="Huo Q."/>
            <person name="Li W."/>
            <person name="Guo W."/>
            <person name="Chen H."/>
            <person name="Chen S."/>
            <person name="Zhou L."/>
            <person name="Zhou L."/>
            <person name="Ni X."/>
            <person name="Tian J."/>
            <person name="Zhou Y."/>
            <person name="Sheng Y."/>
            <person name="Liu T."/>
            <person name="Pan Y."/>
            <person name="Xia L."/>
            <person name="Li J."/>
            <person name="Zhao F."/>
            <person name="Cao W."/>
        </authorList>
    </citation>
    <scope>NUCLEOTIDE SEQUENCE</scope>
    <source>
        <strain evidence="5">Rmic-2018</strain>
        <tissue evidence="5">Larvae</tissue>
    </source>
</reference>
<evidence type="ECO:0000256" key="2">
    <source>
        <dbReference type="SAM" id="MobiDB-lite"/>
    </source>
</evidence>
<accession>A0A9J6F7I1</accession>
<gene>
    <name evidence="5" type="ORF">HPB51_021163</name>
</gene>
<dbReference type="GO" id="GO:0005886">
    <property type="term" value="C:plasma membrane"/>
    <property type="evidence" value="ECO:0007669"/>
    <property type="project" value="TreeGrafter"/>
</dbReference>
<dbReference type="AlphaFoldDB" id="A0A9J6F7I1"/>
<feature type="region of interest" description="Disordered" evidence="2">
    <location>
        <begin position="1"/>
        <end position="50"/>
    </location>
</feature>
<feature type="transmembrane region" description="Helical" evidence="3">
    <location>
        <begin position="74"/>
        <end position="99"/>
    </location>
</feature>
<dbReference type="Proteomes" id="UP000821866">
    <property type="component" value="Chromosome 1"/>
</dbReference>
<protein>
    <recommendedName>
        <fullName evidence="4">Peptidase M13 N-terminal domain-containing protein</fullName>
    </recommendedName>
</protein>
<dbReference type="Gene3D" id="1.10.1380.10">
    <property type="entry name" value="Neutral endopeptidase , domain2"/>
    <property type="match status" value="1"/>
</dbReference>
<keyword evidence="6" id="KW-1185">Reference proteome</keyword>
<dbReference type="Pfam" id="PF05649">
    <property type="entry name" value="Peptidase_M13_N"/>
    <property type="match status" value="1"/>
</dbReference>
<organism evidence="5 6">
    <name type="scientific">Rhipicephalus microplus</name>
    <name type="common">Cattle tick</name>
    <name type="synonym">Boophilus microplus</name>
    <dbReference type="NCBI Taxonomy" id="6941"/>
    <lineage>
        <taxon>Eukaryota</taxon>
        <taxon>Metazoa</taxon>
        <taxon>Ecdysozoa</taxon>
        <taxon>Arthropoda</taxon>
        <taxon>Chelicerata</taxon>
        <taxon>Arachnida</taxon>
        <taxon>Acari</taxon>
        <taxon>Parasitiformes</taxon>
        <taxon>Ixodida</taxon>
        <taxon>Ixodoidea</taxon>
        <taxon>Ixodidae</taxon>
        <taxon>Rhipicephalinae</taxon>
        <taxon>Rhipicephalus</taxon>
        <taxon>Boophilus</taxon>
    </lineage>
</organism>
<evidence type="ECO:0000256" key="3">
    <source>
        <dbReference type="SAM" id="Phobius"/>
    </source>
</evidence>
<keyword evidence="3" id="KW-0472">Membrane</keyword>
<evidence type="ECO:0000256" key="1">
    <source>
        <dbReference type="ARBA" id="ARBA00007357"/>
    </source>
</evidence>
<dbReference type="EMBL" id="JABSTU010000001">
    <property type="protein sequence ID" value="KAH8042079.1"/>
    <property type="molecule type" value="Genomic_DNA"/>
</dbReference>
<proteinExistence type="inferred from homology"/>
<dbReference type="PANTHER" id="PTHR11733:SF241">
    <property type="entry name" value="GH26575P-RELATED"/>
    <property type="match status" value="1"/>
</dbReference>
<feature type="compositionally biased region" description="Acidic residues" evidence="2">
    <location>
        <begin position="16"/>
        <end position="26"/>
    </location>
</feature>
<keyword evidence="3" id="KW-0812">Transmembrane</keyword>
<sequence length="768" mass="85355">MPKTSFSWEKHAVSEANEEVAGDADDCSNRDSGSVSVAQGMDDSSDEQDAIPTTRSFSVAAATEEAPSSAHRMLLLPSLGIAAVVLGSALLLSIVFALISSRTEPCRSYSCARFARNLRESMNRSFNPCYSFTRFVCDGWQQHHAHSVRTEIFMSALERLSRLTRDTVDGTTTDHRGSGGRMRTSRERIAALYRSCDAVVRDGRNEMPHVKKALAEAGVFWPVRSRTPDVLRTVLYLSEILHWPAIVSIRANEDSSSGRPVSDVWRTTVVVREAHTFPRMLSRQARLRSVNESRQFFDVLHAHFASGGGSDHEGVTFEQMRAVELKMLPPLSRAYQGVLHVEPKPLDDGVETLVNHSEWTAAIARHWAVAGHRGIRILATNPAFLHTFLALLRQYGESDTHLYVSWCAVRYAALFANMELVLNHYGADQSKALLNYGRACFAMTYTFVGDLVFALYDSDVVVRPSTNINVHSLVRDVRSAFVRRLTSSSSRSFVANTSFASRWHTVDSALRLVDMPTDASTEEVALPLEVSDSLVTNWLALWSLTRTPGYVAPRRSLSARPFQDCMFYTINETESDFVLSPFTLVLPFYDDGITAAVKYGGLGTQVGVASAELAFRFYHHLPDAEAALNESRSCLKFSSTSPASPASPDLLMAELASIEAVLDAFVSSGHGEDDRWLVTPQLSPVQVQNLRGRYDGFRVWNEVRAKWRAHSMQVLLITWCFVKCPGREEPGVEGDPCSDVLRHVPRFSQAFDCPPETVLNPTHKCSVF</sequence>
<dbReference type="Gene3D" id="3.40.390.10">
    <property type="entry name" value="Collagenase (Catalytic Domain)"/>
    <property type="match status" value="1"/>
</dbReference>
<dbReference type="PROSITE" id="PS51885">
    <property type="entry name" value="NEPRILYSIN"/>
    <property type="match status" value="1"/>
</dbReference>
<feature type="domain" description="Peptidase M13 N-terminal" evidence="4">
    <location>
        <begin position="128"/>
        <end position="488"/>
    </location>
</feature>
<evidence type="ECO:0000259" key="4">
    <source>
        <dbReference type="Pfam" id="PF05649"/>
    </source>
</evidence>
<dbReference type="InterPro" id="IPR000718">
    <property type="entry name" value="Peptidase_M13"/>
</dbReference>
<evidence type="ECO:0000313" key="6">
    <source>
        <dbReference type="Proteomes" id="UP000821866"/>
    </source>
</evidence>